<dbReference type="Proteomes" id="UP000292686">
    <property type="component" value="Unassembled WGS sequence"/>
</dbReference>
<dbReference type="AlphaFoldDB" id="A0A4Q2M363"/>
<evidence type="ECO:0000313" key="3">
    <source>
        <dbReference type="Proteomes" id="UP000292686"/>
    </source>
</evidence>
<accession>A0A4Q2M363</accession>
<protein>
    <recommendedName>
        <fullName evidence="5">Asparagine synthase</fullName>
    </recommendedName>
</protein>
<evidence type="ECO:0000313" key="1">
    <source>
        <dbReference type="EMBL" id="NYD68332.1"/>
    </source>
</evidence>
<proteinExistence type="predicted"/>
<name>A0A4Q2M363_9MICO</name>
<dbReference type="Proteomes" id="UP000581087">
    <property type="component" value="Unassembled WGS sequence"/>
</dbReference>
<comment type="caution">
    <text evidence="2">The sequence shown here is derived from an EMBL/GenBank/DDBJ whole genome shotgun (WGS) entry which is preliminary data.</text>
</comment>
<keyword evidence="3" id="KW-1185">Reference proteome</keyword>
<evidence type="ECO:0008006" key="5">
    <source>
        <dbReference type="Google" id="ProtNLM"/>
    </source>
</evidence>
<dbReference type="EMBL" id="SDPM01000008">
    <property type="protein sequence ID" value="RXZ85617.1"/>
    <property type="molecule type" value="Genomic_DNA"/>
</dbReference>
<dbReference type="OrthoDB" id="5118185at2"/>
<gene>
    <name evidence="1" type="ORF">BJ972_002851</name>
    <name evidence="2" type="ORF">ESP50_14065</name>
</gene>
<organism evidence="2 3">
    <name type="scientific">Agromyces atrinae</name>
    <dbReference type="NCBI Taxonomy" id="592376"/>
    <lineage>
        <taxon>Bacteria</taxon>
        <taxon>Bacillati</taxon>
        <taxon>Actinomycetota</taxon>
        <taxon>Actinomycetes</taxon>
        <taxon>Micrococcales</taxon>
        <taxon>Microbacteriaceae</taxon>
        <taxon>Agromyces</taxon>
    </lineage>
</organism>
<reference evidence="1 4" key="2">
    <citation type="submission" date="2020-07" db="EMBL/GenBank/DDBJ databases">
        <title>Sequencing the genomes of 1000 actinobacteria strains.</title>
        <authorList>
            <person name="Klenk H.-P."/>
        </authorList>
    </citation>
    <scope>NUCLEOTIDE SEQUENCE [LARGE SCALE GENOMIC DNA]</scope>
    <source>
        <strain evidence="1 4">DSM 23870</strain>
    </source>
</reference>
<evidence type="ECO:0000313" key="2">
    <source>
        <dbReference type="EMBL" id="RXZ85617.1"/>
    </source>
</evidence>
<sequence length="204" mass="23232">MAWFRRRAASRPPRIPAFLRALKQPEIDPLESAAEGVMLAEYAGVMRLKNRIIVATLGAGGDFSPDAHREDAREVLRALADESRRASDRLVAEREAAMMLHGRGTHQHDYRSGDATNLELREEIGRLVASRLEEKCSDDEALDELIERARAAAWADVAVEIESTLDREVAASRRDPDYEAERDERMRQVRMVDLLWLQVDRQRT</sequence>
<dbReference type="EMBL" id="JACCBI010000001">
    <property type="protein sequence ID" value="NYD68332.1"/>
    <property type="molecule type" value="Genomic_DNA"/>
</dbReference>
<dbReference type="RefSeq" id="WP_129176268.1">
    <property type="nucleotide sequence ID" value="NZ_JACCBI010000001.1"/>
</dbReference>
<reference evidence="2 3" key="1">
    <citation type="submission" date="2019-01" db="EMBL/GenBank/DDBJ databases">
        <title>Agromyces.</title>
        <authorList>
            <person name="Li J."/>
        </authorList>
    </citation>
    <scope>NUCLEOTIDE SEQUENCE [LARGE SCALE GENOMIC DNA]</scope>
    <source>
        <strain evidence="2 3">DSM 23870</strain>
    </source>
</reference>
<evidence type="ECO:0000313" key="4">
    <source>
        <dbReference type="Proteomes" id="UP000581087"/>
    </source>
</evidence>